<protein>
    <recommendedName>
        <fullName evidence="6">EF-hand domain-containing protein</fullName>
    </recommendedName>
</protein>
<dbReference type="Gene3D" id="3.40.50.300">
    <property type="entry name" value="P-loop containing nucleotide triphosphate hydrolases"/>
    <property type="match status" value="1"/>
</dbReference>
<dbReference type="Pfam" id="PF13499">
    <property type="entry name" value="EF-hand_7"/>
    <property type="match status" value="1"/>
</dbReference>
<dbReference type="InterPro" id="IPR027417">
    <property type="entry name" value="P-loop_NTPase"/>
</dbReference>
<evidence type="ECO:0000256" key="4">
    <source>
        <dbReference type="SAM" id="Coils"/>
    </source>
</evidence>
<dbReference type="EMBL" id="JANPWB010000010">
    <property type="protein sequence ID" value="KAJ1139504.1"/>
    <property type="molecule type" value="Genomic_DNA"/>
</dbReference>
<dbReference type="PROSITE" id="PS51419">
    <property type="entry name" value="RAB"/>
    <property type="match status" value="1"/>
</dbReference>
<dbReference type="GO" id="GO:0005525">
    <property type="term" value="F:GTP binding"/>
    <property type="evidence" value="ECO:0007669"/>
    <property type="project" value="UniProtKB-KW"/>
</dbReference>
<feature type="domain" description="EF-hand" evidence="6">
    <location>
        <begin position="76"/>
        <end position="108"/>
    </location>
</feature>
<dbReference type="InterPro" id="IPR001806">
    <property type="entry name" value="Small_GTPase"/>
</dbReference>
<gene>
    <name evidence="7" type="ORF">NDU88_005875</name>
</gene>
<feature type="compositionally biased region" description="Basic and acidic residues" evidence="5">
    <location>
        <begin position="330"/>
        <end position="346"/>
    </location>
</feature>
<dbReference type="GO" id="GO:0005509">
    <property type="term" value="F:calcium ion binding"/>
    <property type="evidence" value="ECO:0007669"/>
    <property type="project" value="InterPro"/>
</dbReference>
<evidence type="ECO:0000256" key="1">
    <source>
        <dbReference type="ARBA" id="ARBA00022741"/>
    </source>
</evidence>
<dbReference type="InterPro" id="IPR050227">
    <property type="entry name" value="Rab"/>
</dbReference>
<dbReference type="SMART" id="SM00175">
    <property type="entry name" value="RAB"/>
    <property type="match status" value="1"/>
</dbReference>
<keyword evidence="1" id="KW-0547">Nucleotide-binding</keyword>
<dbReference type="SMART" id="SM00173">
    <property type="entry name" value="RAS"/>
    <property type="match status" value="1"/>
</dbReference>
<feature type="region of interest" description="Disordered" evidence="5">
    <location>
        <begin position="322"/>
        <end position="439"/>
    </location>
</feature>
<feature type="region of interest" description="Disordered" evidence="5">
    <location>
        <begin position="109"/>
        <end position="133"/>
    </location>
</feature>
<dbReference type="NCBIfam" id="TIGR00231">
    <property type="entry name" value="small_GTP"/>
    <property type="match status" value="1"/>
</dbReference>
<reference evidence="7" key="1">
    <citation type="journal article" date="2022" name="bioRxiv">
        <title>Sequencing and chromosome-scale assembly of the giantPleurodeles waltlgenome.</title>
        <authorList>
            <person name="Brown T."/>
            <person name="Elewa A."/>
            <person name="Iarovenko S."/>
            <person name="Subramanian E."/>
            <person name="Araus A.J."/>
            <person name="Petzold A."/>
            <person name="Susuki M."/>
            <person name="Suzuki K.-i.T."/>
            <person name="Hayashi T."/>
            <person name="Toyoda A."/>
            <person name="Oliveira C."/>
            <person name="Osipova E."/>
            <person name="Leigh N.D."/>
            <person name="Simon A."/>
            <person name="Yun M.H."/>
        </authorList>
    </citation>
    <scope>NUCLEOTIDE SEQUENCE</scope>
    <source>
        <strain evidence="7">20211129_DDA</strain>
        <tissue evidence="7">Liver</tissue>
    </source>
</reference>
<dbReference type="SMART" id="SM00174">
    <property type="entry name" value="RHO"/>
    <property type="match status" value="1"/>
</dbReference>
<dbReference type="InterPro" id="IPR011992">
    <property type="entry name" value="EF-hand-dom_pair"/>
</dbReference>
<keyword evidence="4" id="KW-0175">Coiled coil</keyword>
<dbReference type="PROSITE" id="PS51421">
    <property type="entry name" value="RAS"/>
    <property type="match status" value="1"/>
</dbReference>
<accession>A0AAV7QKB6</accession>
<sequence>MSAKARKLGSTRRLVRPHREPEDGNWSVPTLDEEPLTTDIMEKVQEFFQECDGDNKGFITREDMQKANSNFLCSPEELEILFDGLDNDRKGYLTTEEFTTGLRTFVESQEKTKEQRRKRLSSKRMSAPPMMLSPEEADDEERQHFMSFMEHLGANNIFEDESEIWKLWAKLRHDEPYLLGNLEEFLAKVTNQIKEARKEKETLELTLKKRIAEHNEEVQQLYEEMEHQITKEKERLRTESDARSNFQSKEMKKTLDHKENDIQHLVVVQNELETQLHNLRSKQQVTTTENEKLKRTNRDLEGQLERIREQLVEARDRILVMRNRASQQQSEDHREKKTSEDSKKVSDTQQIPDEEYPTTKEMDSTPPLQLQTINMPSDSDQDTLQKIIADFSESEGAQRSRVISIEEDPLPEYLNTEPVPLGSDLSAQGHQEFDHSSGQIQKSNMYGAHDLQQSDLVSSPDSSNEASMYDNSSEKDTSLDMSRSVHYMFQEGCKHAGEERNALGDSALTMASELRKNNEKLGEATAAETEPYVFKKVKSQKNWEFHVNSEAPTFSELSQNDYSEEALTKMVEHNPITHEKDYSVPQIEKALVRAIDEHKLYQDTHKHANEEINDLGHGDHKMASEEEANHRQIEDSMVESAEPYVFKKHQSQRNWEVIIDTAAQPISELRPNETPEKVHTEMAALSPITHEEGQSWRQIEKALVHNENYPDSEEETREDRVIKAMPNTYTLVWDIEPPAVCEQAELQAKYENVPEENKSTQPVSVIEQNIPQSDMPQVIDSQTPVSSNKGKKRVTFTTSVLEKLAKAGVENMDEQSPPYDKNEDLDMYGSHKKDLIENTRAKHSITINQENGSFGTKGPVENVSAQIAPLALHTTQNPDFVYKVLFIGNSSVGKSSFLYRVHDGIFRPDIHATIGLDYRIKTLFVDNKCFALQMWDTAGQERYHSITKQFFRKADGIVLMYDVTSTHSFTAVRYWLDCIKESVGDSVLILLLGNKIDCTSQRQVSTYEGEQLAQMHRMLFHECSASADLNISQSIIHLARALKEHEDRLKNNVVALPSQTVKKQNCCT</sequence>
<dbReference type="SUPFAM" id="SSF52540">
    <property type="entry name" value="P-loop containing nucleoside triphosphate hydrolases"/>
    <property type="match status" value="1"/>
</dbReference>
<proteinExistence type="predicted"/>
<feature type="compositionally biased region" description="Polar residues" evidence="5">
    <location>
        <begin position="366"/>
        <end position="384"/>
    </location>
</feature>
<dbReference type="Gene3D" id="1.10.238.10">
    <property type="entry name" value="EF-hand"/>
    <property type="match status" value="1"/>
</dbReference>
<name>A0AAV7QKB6_PLEWA</name>
<dbReference type="PROSITE" id="PS50222">
    <property type="entry name" value="EF_HAND_2"/>
    <property type="match status" value="2"/>
</dbReference>
<dbReference type="FunFam" id="3.40.50.300:FF:001129">
    <property type="entry name" value="ras-related protein Rab-44 isoform X2"/>
    <property type="match status" value="1"/>
</dbReference>
<dbReference type="GO" id="GO:0003924">
    <property type="term" value="F:GTPase activity"/>
    <property type="evidence" value="ECO:0007669"/>
    <property type="project" value="InterPro"/>
</dbReference>
<evidence type="ECO:0000256" key="3">
    <source>
        <dbReference type="ARBA" id="ARBA00023288"/>
    </source>
</evidence>
<dbReference type="CDD" id="cd00154">
    <property type="entry name" value="Rab"/>
    <property type="match status" value="1"/>
</dbReference>
<feature type="compositionally biased region" description="Polar residues" evidence="5">
    <location>
        <begin position="454"/>
        <end position="471"/>
    </location>
</feature>
<feature type="coiled-coil region" evidence="4">
    <location>
        <begin position="179"/>
        <end position="242"/>
    </location>
</feature>
<evidence type="ECO:0000256" key="5">
    <source>
        <dbReference type="SAM" id="MobiDB-lite"/>
    </source>
</evidence>
<dbReference type="AlphaFoldDB" id="A0AAV7QKB6"/>
<evidence type="ECO:0000313" key="8">
    <source>
        <dbReference type="Proteomes" id="UP001066276"/>
    </source>
</evidence>
<keyword evidence="3" id="KW-0449">Lipoprotein</keyword>
<feature type="region of interest" description="Disordered" evidence="5">
    <location>
        <begin position="1"/>
        <end position="31"/>
    </location>
</feature>
<dbReference type="Proteomes" id="UP001066276">
    <property type="component" value="Chromosome 6"/>
</dbReference>
<evidence type="ECO:0000313" key="7">
    <source>
        <dbReference type="EMBL" id="KAJ1139504.1"/>
    </source>
</evidence>
<feature type="compositionally biased region" description="Basic residues" evidence="5">
    <location>
        <begin position="1"/>
        <end position="16"/>
    </location>
</feature>
<keyword evidence="8" id="KW-1185">Reference proteome</keyword>
<dbReference type="Pfam" id="PF00071">
    <property type="entry name" value="Ras"/>
    <property type="match status" value="1"/>
</dbReference>
<organism evidence="7 8">
    <name type="scientific">Pleurodeles waltl</name>
    <name type="common">Iberian ribbed newt</name>
    <dbReference type="NCBI Taxonomy" id="8319"/>
    <lineage>
        <taxon>Eukaryota</taxon>
        <taxon>Metazoa</taxon>
        <taxon>Chordata</taxon>
        <taxon>Craniata</taxon>
        <taxon>Vertebrata</taxon>
        <taxon>Euteleostomi</taxon>
        <taxon>Amphibia</taxon>
        <taxon>Batrachia</taxon>
        <taxon>Caudata</taxon>
        <taxon>Salamandroidea</taxon>
        <taxon>Salamandridae</taxon>
        <taxon>Pleurodelinae</taxon>
        <taxon>Pleurodeles</taxon>
    </lineage>
</organism>
<dbReference type="InterPro" id="IPR002048">
    <property type="entry name" value="EF_hand_dom"/>
</dbReference>
<dbReference type="SMART" id="SM00054">
    <property type="entry name" value="EFh"/>
    <property type="match status" value="2"/>
</dbReference>
<feature type="domain" description="EF-hand" evidence="6">
    <location>
        <begin position="39"/>
        <end position="74"/>
    </location>
</feature>
<evidence type="ECO:0000256" key="2">
    <source>
        <dbReference type="ARBA" id="ARBA00023134"/>
    </source>
</evidence>
<keyword evidence="2" id="KW-0342">GTP-binding</keyword>
<evidence type="ECO:0000259" key="6">
    <source>
        <dbReference type="PROSITE" id="PS50222"/>
    </source>
</evidence>
<dbReference type="SMART" id="SM00176">
    <property type="entry name" value="RAN"/>
    <property type="match status" value="1"/>
</dbReference>
<dbReference type="PRINTS" id="PR00449">
    <property type="entry name" value="RASTRNSFRMNG"/>
</dbReference>
<comment type="caution">
    <text evidence="7">The sequence shown here is derived from an EMBL/GenBank/DDBJ whole genome shotgun (WGS) entry which is preliminary data.</text>
</comment>
<feature type="region of interest" description="Disordered" evidence="5">
    <location>
        <begin position="454"/>
        <end position="479"/>
    </location>
</feature>
<dbReference type="InterPro" id="IPR005225">
    <property type="entry name" value="Small_GTP-bd"/>
</dbReference>
<dbReference type="PANTHER" id="PTHR47977">
    <property type="entry name" value="RAS-RELATED PROTEIN RAB"/>
    <property type="match status" value="1"/>
</dbReference>
<dbReference type="SUPFAM" id="SSF47473">
    <property type="entry name" value="EF-hand"/>
    <property type="match status" value="1"/>
</dbReference>